<evidence type="ECO:0000313" key="2">
    <source>
        <dbReference type="Proteomes" id="UP000824063"/>
    </source>
</evidence>
<protein>
    <submittedName>
        <fullName evidence="1">WG repeat-containing protein</fullName>
    </submittedName>
</protein>
<name>A0A9D2F633_9ENTE</name>
<gene>
    <name evidence="1" type="ORF">IAA20_01295</name>
</gene>
<reference evidence="1" key="2">
    <citation type="submission" date="2021-04" db="EMBL/GenBank/DDBJ databases">
        <authorList>
            <person name="Gilroy R."/>
        </authorList>
    </citation>
    <scope>NUCLEOTIDE SEQUENCE</scope>
    <source>
        <strain evidence="1">CHK172-16539</strain>
    </source>
</reference>
<accession>A0A9D2F633</accession>
<dbReference type="AlphaFoldDB" id="A0A9D2F633"/>
<comment type="caution">
    <text evidence="1">The sequence shown here is derived from an EMBL/GenBank/DDBJ whole genome shotgun (WGS) entry which is preliminary data.</text>
</comment>
<dbReference type="Proteomes" id="UP000824063">
    <property type="component" value="Unassembled WGS sequence"/>
</dbReference>
<dbReference type="EMBL" id="DXBN01000030">
    <property type="protein sequence ID" value="HIZ52567.1"/>
    <property type="molecule type" value="Genomic_DNA"/>
</dbReference>
<proteinExistence type="predicted"/>
<reference evidence="1" key="1">
    <citation type="journal article" date="2021" name="PeerJ">
        <title>Extensive microbial diversity within the chicken gut microbiome revealed by metagenomics and culture.</title>
        <authorList>
            <person name="Gilroy R."/>
            <person name="Ravi A."/>
            <person name="Getino M."/>
            <person name="Pursley I."/>
            <person name="Horton D.L."/>
            <person name="Alikhan N.F."/>
            <person name="Baker D."/>
            <person name="Gharbi K."/>
            <person name="Hall N."/>
            <person name="Watson M."/>
            <person name="Adriaenssens E.M."/>
            <person name="Foster-Nyarko E."/>
            <person name="Jarju S."/>
            <person name="Secka A."/>
            <person name="Antonio M."/>
            <person name="Oren A."/>
            <person name="Chaudhuri R.R."/>
            <person name="La Ragione R."/>
            <person name="Hildebrand F."/>
            <person name="Pallen M.J."/>
        </authorList>
    </citation>
    <scope>NUCLEOTIDE SEQUENCE</scope>
    <source>
        <strain evidence="1">CHK172-16539</strain>
    </source>
</reference>
<organism evidence="1 2">
    <name type="scientific">Candidatus Enterococcus avicola</name>
    <dbReference type="NCBI Taxonomy" id="2838561"/>
    <lineage>
        <taxon>Bacteria</taxon>
        <taxon>Bacillati</taxon>
        <taxon>Bacillota</taxon>
        <taxon>Bacilli</taxon>
        <taxon>Lactobacillales</taxon>
        <taxon>Enterococcaceae</taxon>
        <taxon>Enterococcus</taxon>
    </lineage>
</organism>
<evidence type="ECO:0000313" key="1">
    <source>
        <dbReference type="EMBL" id="HIZ52567.1"/>
    </source>
</evidence>
<sequence length="84" mass="9671">MNGILLCIIRGSFRRRKFFIINDFGVPKALLSKQAEPIVEGTIDELIDLGEGYYKFKQGELWGVVDNEGKVITKPEYLEINEFF</sequence>